<evidence type="ECO:0008006" key="3">
    <source>
        <dbReference type="Google" id="ProtNLM"/>
    </source>
</evidence>
<dbReference type="AlphaFoldDB" id="A0A4P9XFV8"/>
<dbReference type="OrthoDB" id="6495301at2759"/>
<gene>
    <name evidence="1" type="ORF">THASP1DRAFT_33758</name>
</gene>
<dbReference type="STRING" id="78915.A0A4P9XFV8"/>
<organism evidence="1 2">
    <name type="scientific">Thamnocephalis sphaerospora</name>
    <dbReference type="NCBI Taxonomy" id="78915"/>
    <lineage>
        <taxon>Eukaryota</taxon>
        <taxon>Fungi</taxon>
        <taxon>Fungi incertae sedis</taxon>
        <taxon>Zoopagomycota</taxon>
        <taxon>Zoopagomycotina</taxon>
        <taxon>Zoopagomycetes</taxon>
        <taxon>Zoopagales</taxon>
        <taxon>Sigmoideomycetaceae</taxon>
        <taxon>Thamnocephalis</taxon>
    </lineage>
</organism>
<accession>A0A4P9XFV8</accession>
<evidence type="ECO:0000313" key="1">
    <source>
        <dbReference type="EMBL" id="RKP04474.1"/>
    </source>
</evidence>
<name>A0A4P9XFV8_9FUNG</name>
<reference evidence="2" key="1">
    <citation type="journal article" date="2018" name="Nat. Microbiol.">
        <title>Leveraging single-cell genomics to expand the fungal tree of life.</title>
        <authorList>
            <person name="Ahrendt S.R."/>
            <person name="Quandt C.A."/>
            <person name="Ciobanu D."/>
            <person name="Clum A."/>
            <person name="Salamov A."/>
            <person name="Andreopoulos B."/>
            <person name="Cheng J.F."/>
            <person name="Woyke T."/>
            <person name="Pelin A."/>
            <person name="Henrissat B."/>
            <person name="Reynolds N.K."/>
            <person name="Benny G.L."/>
            <person name="Smith M.E."/>
            <person name="James T.Y."/>
            <person name="Grigoriev I.V."/>
        </authorList>
    </citation>
    <scope>NUCLEOTIDE SEQUENCE [LARGE SCALE GENOMIC DNA]</scope>
    <source>
        <strain evidence="2">RSA 1356</strain>
    </source>
</reference>
<evidence type="ECO:0000313" key="2">
    <source>
        <dbReference type="Proteomes" id="UP000271241"/>
    </source>
</evidence>
<dbReference type="Gene3D" id="3.40.50.1820">
    <property type="entry name" value="alpha/beta hydrolase"/>
    <property type="match status" value="1"/>
</dbReference>
<protein>
    <recommendedName>
        <fullName evidence="3">Alpha/Beta hydrolase protein</fullName>
    </recommendedName>
</protein>
<proteinExistence type="predicted"/>
<keyword evidence="2" id="KW-1185">Reference proteome</keyword>
<dbReference type="Proteomes" id="UP000271241">
    <property type="component" value="Unassembled WGS sequence"/>
</dbReference>
<dbReference type="InterPro" id="IPR029058">
    <property type="entry name" value="AB_hydrolase_fold"/>
</dbReference>
<sequence length="102" mass="11137">MMYLAPSVTASDDCKDAVNTVLFGARGVRGIVGVEGLYDMPQLVSRWPDYRDFVAQALGEQPSAWRAASPIFFGKALNSEASRAAAPRFLIVHSLEDELYIA</sequence>
<dbReference type="EMBL" id="KZ993703">
    <property type="protein sequence ID" value="RKP04474.1"/>
    <property type="molecule type" value="Genomic_DNA"/>
</dbReference>